<organism evidence="1 2">
    <name type="scientific">Steroidobacter flavus</name>
    <dbReference type="NCBI Taxonomy" id="1842136"/>
    <lineage>
        <taxon>Bacteria</taxon>
        <taxon>Pseudomonadati</taxon>
        <taxon>Pseudomonadota</taxon>
        <taxon>Gammaproteobacteria</taxon>
        <taxon>Steroidobacterales</taxon>
        <taxon>Steroidobacteraceae</taxon>
        <taxon>Steroidobacter</taxon>
    </lineage>
</organism>
<reference evidence="2" key="1">
    <citation type="journal article" date="2019" name="Int. J. Syst. Evol. Microbiol.">
        <title>The Global Catalogue of Microorganisms (GCM) 10K type strain sequencing project: providing services to taxonomists for standard genome sequencing and annotation.</title>
        <authorList>
            <consortium name="The Broad Institute Genomics Platform"/>
            <consortium name="The Broad Institute Genome Sequencing Center for Infectious Disease"/>
            <person name="Wu L."/>
            <person name="Ma J."/>
        </authorList>
    </citation>
    <scope>NUCLEOTIDE SEQUENCE [LARGE SCALE GENOMIC DNA]</scope>
    <source>
        <strain evidence="2">CGMCC 1.10759</strain>
    </source>
</reference>
<dbReference type="SUPFAM" id="SSF53448">
    <property type="entry name" value="Nucleotide-diphospho-sugar transferases"/>
    <property type="match status" value="1"/>
</dbReference>
<dbReference type="Proteomes" id="UP001595904">
    <property type="component" value="Unassembled WGS sequence"/>
</dbReference>
<evidence type="ECO:0000313" key="2">
    <source>
        <dbReference type="Proteomes" id="UP001595904"/>
    </source>
</evidence>
<comment type="caution">
    <text evidence="1">The sequence shown here is derived from an EMBL/GenBank/DDBJ whole genome shotgun (WGS) entry which is preliminary data.</text>
</comment>
<accession>A0ABV8SN17</accession>
<proteinExistence type="predicted"/>
<dbReference type="Gene3D" id="3.90.550.10">
    <property type="entry name" value="Spore Coat Polysaccharide Biosynthesis Protein SpsA, Chain A"/>
    <property type="match status" value="1"/>
</dbReference>
<evidence type="ECO:0000313" key="1">
    <source>
        <dbReference type="EMBL" id="MFC4307988.1"/>
    </source>
</evidence>
<keyword evidence="2" id="KW-1185">Reference proteome</keyword>
<protein>
    <submittedName>
        <fullName evidence="1">Glycosyltransferase family A protein</fullName>
        <ecNumber evidence="1">2.4.-.-</ecNumber>
    </submittedName>
</protein>
<dbReference type="InterPro" id="IPR029044">
    <property type="entry name" value="Nucleotide-diphossugar_trans"/>
</dbReference>
<keyword evidence="1" id="KW-0808">Transferase</keyword>
<dbReference type="RefSeq" id="WP_380594730.1">
    <property type="nucleotide sequence ID" value="NZ_JBHSDU010000001.1"/>
</dbReference>
<dbReference type="GO" id="GO:0016757">
    <property type="term" value="F:glycosyltransferase activity"/>
    <property type="evidence" value="ECO:0007669"/>
    <property type="project" value="UniProtKB-KW"/>
</dbReference>
<dbReference type="CDD" id="cd00761">
    <property type="entry name" value="Glyco_tranf_GTA_type"/>
    <property type="match status" value="1"/>
</dbReference>
<dbReference type="EMBL" id="JBHSDU010000001">
    <property type="protein sequence ID" value="MFC4307988.1"/>
    <property type="molecule type" value="Genomic_DNA"/>
</dbReference>
<sequence>MRSANMTAAEVSLQVNLHPLDAPHVAYTLPHQIRALGPQVGQVLLTVDLHRSQGSRYRIEDYDQKLKSLQDTLDRIAAAEPKVKIVEVDYTPPAMRRVARDFLGQDFIPKKAHNGSPFYAYLFGVHAASGDYVIHLDSDMLFGGGSHTWVGEALEKMAQDPSIIACNPLAGPPASDGSLHSQSARRLAAPYPAYSFPSVSTRIFLMDKRPILSGQWRIPLLQPGLSARVQAFINYTPSCLALEDSLSAMMVANGLSRLDFLGRAPGLWTLHPVYRTPAFYRELPRLIERIEAGDVPDQQRGHHDLNDSMFDWSEIRAQLTWRRKFKRRLQYAASGLQERMRDLTR</sequence>
<name>A0ABV8SN17_9GAMM</name>
<keyword evidence="1" id="KW-0328">Glycosyltransferase</keyword>
<gene>
    <name evidence="1" type="ORF">ACFPN2_02740</name>
</gene>
<dbReference type="EC" id="2.4.-.-" evidence="1"/>